<proteinExistence type="predicted"/>
<reference evidence="3" key="1">
    <citation type="journal article" date="2015" name="MBio">
        <title>Genome-Resolved Metagenomic Analysis Reveals Roles for Candidate Phyla and Other Microbial Community Members in Biogeochemical Transformations in Oil Reservoirs.</title>
        <authorList>
            <person name="Hu P."/>
            <person name="Tom L."/>
            <person name="Singh A."/>
            <person name="Thomas B.C."/>
            <person name="Baker B.J."/>
            <person name="Piceno Y.M."/>
            <person name="Andersen G.L."/>
            <person name="Banfield J.F."/>
        </authorList>
    </citation>
    <scope>NUCLEOTIDE SEQUENCE [LARGE SCALE GENOMIC DNA]</scope>
</reference>
<organism evidence="2 3">
    <name type="scientific">candidate division TA06 bacterium 34_109</name>
    <dbReference type="NCBI Taxonomy" id="1635277"/>
    <lineage>
        <taxon>Bacteria</taxon>
        <taxon>Bacteria division TA06</taxon>
    </lineage>
</organism>
<dbReference type="InterPro" id="IPR011050">
    <property type="entry name" value="Pectin_lyase_fold/virulence"/>
</dbReference>
<evidence type="ECO:0000313" key="2">
    <source>
        <dbReference type="EMBL" id="KUK87446.1"/>
    </source>
</evidence>
<feature type="transmembrane region" description="Helical" evidence="1">
    <location>
        <begin position="24"/>
        <end position="46"/>
    </location>
</feature>
<evidence type="ECO:0000313" key="3">
    <source>
        <dbReference type="Proteomes" id="UP000053467"/>
    </source>
</evidence>
<dbReference type="Proteomes" id="UP000053467">
    <property type="component" value="Unassembled WGS sequence"/>
</dbReference>
<sequence length="864" mass="100988">MRIQNSNKNRNLLKTLFNTKKIDIFLIIILIFVLFFSGMFFGIIIYKDLKQKDAESVIKGVLKTKLLFIPHWIESINAKPEQIYIDIKHLDYQKLAYNREVALQRKQLFPDCRDEVPAKLTFKNKEYKIKMRLKGDFKDHWIDPDKWSFRIKIKGDNAILGMKEFSIQLPRTRGYLNEWVFHQFLKYNDFIALRYNFIQVHINGKDLGIYALEEHFDKRLIENNKRREGPVLKLSEQDFNIASIEIFQESELNNNKTLKENFEVAVNLLAEYKKGKLPINKVFEVKKLAELFAVTDLFGHHHAAGLWNIRFYYNPVISLLEPIGFDNQNILSLDNERLYIENFYDFIGTKNNDFRTRMINHTWYKILFGDTSFVKEYLIALNKYSNENLLNMFFSSIKDSMNNKLKILYKSFPWYSFNNEKKILYYNQFYIRKKLDAKNKLLVYTEKIDKNSIVLQIGNNGFLPLSIIGIEYKDSLIKPKRNTFINSQKMYEPVSFYSVEFDNKKKLNKENLKNCNVIYTVFGLDKIYKAKIKDFTIENRDFIQKDIMLQKSNVSKKSYLKIDNKNKRIYFDKDVEIKDNLIVPENYTVIVNPGTQINIINNAKIISRSSFVFNGNEDSPIIVQSTDSTGSIVIINSDNNIFQFTEFINLSNPKEYNWSLTGALTFYQSNVEFHSCIFNTNIMGDDFLNIIRSEFVLEKCVFENTKADAFDGDFVKGKIVDCYFNNPGNDAIDVSGSDIEILNTSIINPQDKGISAGEVSNIKCENIIIKNGEIAISSKDFSKVFISNIDIEGARIGYAIYQKKPEYQEAYCYVNNEKISGYEKHYMLEKGSYLSIDNKAIPPNFENVKEYLYGNEYGKSSGKK</sequence>
<dbReference type="AlphaFoldDB" id="A0A124G0G5"/>
<accession>A0A124G0G5</accession>
<keyword evidence="1" id="KW-0812">Transmembrane</keyword>
<comment type="caution">
    <text evidence="2">The sequence shown here is derived from an EMBL/GenBank/DDBJ whole genome shotgun (WGS) entry which is preliminary data.</text>
</comment>
<dbReference type="SUPFAM" id="SSF51126">
    <property type="entry name" value="Pectin lyase-like"/>
    <property type="match status" value="1"/>
</dbReference>
<keyword evidence="1" id="KW-0472">Membrane</keyword>
<evidence type="ECO:0000256" key="1">
    <source>
        <dbReference type="SAM" id="Phobius"/>
    </source>
</evidence>
<keyword evidence="1" id="KW-1133">Transmembrane helix</keyword>
<dbReference type="EMBL" id="LGGX01000004">
    <property type="protein sequence ID" value="KUK87446.1"/>
    <property type="molecule type" value="Genomic_DNA"/>
</dbReference>
<evidence type="ECO:0008006" key="4">
    <source>
        <dbReference type="Google" id="ProtNLM"/>
    </source>
</evidence>
<gene>
    <name evidence="2" type="ORF">XE03_0613</name>
</gene>
<name>A0A124G0G5_UNCT6</name>
<protein>
    <recommendedName>
        <fullName evidence="4">Right handed beta helix domain-containing protein</fullName>
    </recommendedName>
</protein>